<comment type="caution">
    <text evidence="1">The sequence shown here is derived from an EMBL/GenBank/DDBJ whole genome shotgun (WGS) entry which is preliminary data.</text>
</comment>
<reference evidence="1" key="2">
    <citation type="submission" date="2023-01" db="EMBL/GenBank/DDBJ databases">
        <authorList>
            <person name="Sun Q."/>
            <person name="Evtushenko L."/>
        </authorList>
    </citation>
    <scope>NUCLEOTIDE SEQUENCE</scope>
    <source>
        <strain evidence="1">VKM Ac-1069</strain>
    </source>
</reference>
<dbReference type="AlphaFoldDB" id="A0A9W6L1W0"/>
<reference evidence="1" key="1">
    <citation type="journal article" date="2014" name="Int. J. Syst. Evol. Microbiol.">
        <title>Complete genome sequence of Corynebacterium casei LMG S-19264T (=DSM 44701T), isolated from a smear-ripened cheese.</title>
        <authorList>
            <consortium name="US DOE Joint Genome Institute (JGI-PGF)"/>
            <person name="Walter F."/>
            <person name="Albersmeier A."/>
            <person name="Kalinowski J."/>
            <person name="Ruckert C."/>
        </authorList>
    </citation>
    <scope>NUCLEOTIDE SEQUENCE</scope>
    <source>
        <strain evidence="1">VKM Ac-1069</strain>
    </source>
</reference>
<protein>
    <recommendedName>
        <fullName evidence="3">DUF1844 domain-containing protein</fullName>
    </recommendedName>
</protein>
<proteinExistence type="predicted"/>
<accession>A0A9W6L1W0</accession>
<keyword evidence="2" id="KW-1185">Reference proteome</keyword>
<organism evidence="1 2">
    <name type="scientific">Pseudonocardia halophobica</name>
    <dbReference type="NCBI Taxonomy" id="29401"/>
    <lineage>
        <taxon>Bacteria</taxon>
        <taxon>Bacillati</taxon>
        <taxon>Actinomycetota</taxon>
        <taxon>Actinomycetes</taxon>
        <taxon>Pseudonocardiales</taxon>
        <taxon>Pseudonocardiaceae</taxon>
        <taxon>Pseudonocardia</taxon>
    </lineage>
</organism>
<dbReference type="Proteomes" id="UP001143463">
    <property type="component" value="Unassembled WGS sequence"/>
</dbReference>
<name>A0A9W6L1W0_9PSEU</name>
<dbReference type="EMBL" id="BSFQ01000005">
    <property type="protein sequence ID" value="GLL10670.1"/>
    <property type="molecule type" value="Genomic_DNA"/>
</dbReference>
<sequence length="111" mass="11950">MGEDRHVDLGAVDLYGLIEQLLVSGPAAGAPRAGTGAARRDDALAAVAELTRMLEVPAEASDVDLDQARARVTLLLVIRDFVEPTGEGADEHVRRYLDEVLGRMRRERGTG</sequence>
<evidence type="ECO:0000313" key="1">
    <source>
        <dbReference type="EMBL" id="GLL10670.1"/>
    </source>
</evidence>
<evidence type="ECO:0000313" key="2">
    <source>
        <dbReference type="Proteomes" id="UP001143463"/>
    </source>
</evidence>
<evidence type="ECO:0008006" key="3">
    <source>
        <dbReference type="Google" id="ProtNLM"/>
    </source>
</evidence>
<gene>
    <name evidence="1" type="ORF">GCM10017577_18100</name>
</gene>